<organism evidence="1 2">
    <name type="scientific">Caenorhabditis nigoni</name>
    <dbReference type="NCBI Taxonomy" id="1611254"/>
    <lineage>
        <taxon>Eukaryota</taxon>
        <taxon>Metazoa</taxon>
        <taxon>Ecdysozoa</taxon>
        <taxon>Nematoda</taxon>
        <taxon>Chromadorea</taxon>
        <taxon>Rhabditida</taxon>
        <taxon>Rhabditina</taxon>
        <taxon>Rhabditomorpha</taxon>
        <taxon>Rhabditoidea</taxon>
        <taxon>Rhabditidae</taxon>
        <taxon>Peloderinae</taxon>
        <taxon>Caenorhabditis</taxon>
    </lineage>
</organism>
<comment type="caution">
    <text evidence="1">The sequence shown here is derived from an EMBL/GenBank/DDBJ whole genome shotgun (WGS) entry which is preliminary data.</text>
</comment>
<dbReference type="AlphaFoldDB" id="A0A2G5SR57"/>
<reference evidence="2" key="1">
    <citation type="submission" date="2017-10" db="EMBL/GenBank/DDBJ databases">
        <title>Rapid genome shrinkage in a self-fertile nematode reveals novel sperm competition proteins.</title>
        <authorList>
            <person name="Yin D."/>
            <person name="Schwarz E.M."/>
            <person name="Thomas C.G."/>
            <person name="Felde R.L."/>
            <person name="Korf I.F."/>
            <person name="Cutter A.D."/>
            <person name="Schartner C.M."/>
            <person name="Ralston E.J."/>
            <person name="Meyer B.J."/>
            <person name="Haag E.S."/>
        </authorList>
    </citation>
    <scope>NUCLEOTIDE SEQUENCE [LARGE SCALE GENOMIC DNA]</scope>
    <source>
        <strain evidence="2">JU1422</strain>
    </source>
</reference>
<protein>
    <submittedName>
        <fullName evidence="1">Uncharacterized protein</fullName>
    </submittedName>
</protein>
<proteinExistence type="predicted"/>
<dbReference type="EMBL" id="PDUG01000006">
    <property type="protein sequence ID" value="PIC17468.1"/>
    <property type="molecule type" value="Genomic_DNA"/>
</dbReference>
<keyword evidence="2" id="KW-1185">Reference proteome</keyword>
<name>A0A2G5SR57_9PELO</name>
<accession>A0A2G5SR57</accession>
<evidence type="ECO:0000313" key="2">
    <source>
        <dbReference type="Proteomes" id="UP000230233"/>
    </source>
</evidence>
<sequence length="113" mass="12946">MTWHPTLFPCITPTTLAPTTPEPTTLAPPPVAYYGPASSNAPFPRPVGSFEEALEDWNNWNGRDQAIDGIDLKEYLFHPHNGHYVPQIVRRVRDSFRSLSELSYLFMKRYRLA</sequence>
<dbReference type="Proteomes" id="UP000230233">
    <property type="component" value="Chromosome X"/>
</dbReference>
<evidence type="ECO:0000313" key="1">
    <source>
        <dbReference type="EMBL" id="PIC17468.1"/>
    </source>
</evidence>
<gene>
    <name evidence="1" type="primary">Cnig_chr_X.g23700</name>
    <name evidence="1" type="ORF">B9Z55_023700</name>
</gene>